<comment type="pathway">
    <text evidence="2">Lipid metabolism.</text>
</comment>
<dbReference type="Pfam" id="PF03007">
    <property type="entry name" value="WS_DGAT_cat"/>
    <property type="match status" value="1"/>
</dbReference>
<dbReference type="Pfam" id="PF06974">
    <property type="entry name" value="WS_DGAT_C"/>
    <property type="match status" value="1"/>
</dbReference>
<feature type="compositionally biased region" description="Basic and acidic residues" evidence="8">
    <location>
        <begin position="584"/>
        <end position="593"/>
    </location>
</feature>
<comment type="pathway">
    <text evidence="1">Glycerolipid metabolism; triacylglycerol biosynthesis.</text>
</comment>
<evidence type="ECO:0000256" key="7">
    <source>
        <dbReference type="ARBA" id="ARBA00048109"/>
    </source>
</evidence>
<feature type="transmembrane region" description="Helical" evidence="9">
    <location>
        <begin position="6"/>
        <end position="27"/>
    </location>
</feature>
<dbReference type="InterPro" id="IPR023213">
    <property type="entry name" value="CAT-like_dom_sf"/>
</dbReference>
<dbReference type="EMBL" id="JABANO010003763">
    <property type="protein sequence ID" value="KAF4756322.1"/>
    <property type="molecule type" value="Genomic_DNA"/>
</dbReference>
<sequence>MLSSDYTYLLAITIVTIVVAAVGKCLFYRAMRLRSGFGPRPMTWMEEHMLQCDCFPKEANLPPTCNVINCAVLFKDSMPSRGAIERVVEEKLLPFTRFSSVPDVETHSWKPVDNIDLSDHIFTSEPMESRGALDDKIQEIINQPLPTDRPLWRIHLLPAAKDAVGVKDCMFFRSHHTIGDGFSLVQVLEKTATNLDGSAITFTNPKEKKPLKLNPLAKPIYAVLYSLEWLRSALAFALQNTKCFESEYGFNSSLAHRKGGLRYSGHRKSICFEPFSLDYVKAIKNNSPKKATVNDVLLGAMVGAMKRYGRDAVDDKTIMRMLIPVAAPLEFGANPPAEGDRLGNNWSFCSVDLSSAIKSKDSVSRLLATGASMNRIKRSLLSPASMFITNKVMPLVPSFFAKNSSRDLFARNSVVFSNVPGAQQPCCFAGKEVDLIYPIFPNLIDQVIVLSYNGKLMLNMVVDPDVVKDYDMLEGYYREELLDMGQRLGVRDLLYVVKRRMSSPPQYTSEQLDRDTRRPPSPSHVVDAFLRMAASESATARGGDILGYEGGFGGHAERRRLNHSDEGASNPVWEHYQHAQRQGHFGERNEESRRKGKGHGKGKYSQGGKRRSSGGSPGNDWSGSGIQNVNRGRKGSGRSGGNNYHKTYTPKVAGGMLDLENVPVTDEEWGEGALMLTQDSPPSTTLSGEDAAEFKLPRVPEHTPAPQLAPSSSPLDLPLLPPNGSHPSSSQAEPSHQLDVDPDVLRATLEALSVGSPAVPSAETCSLSHEIPVHEDSADPNHDAGATTGGPRLRVDKEAAMRIICHYAGLRRPPKPTNPPTFPSGP</sequence>
<organism evidence="12 13">
    <name type="scientific">Perkinsus olseni</name>
    <name type="common">Perkinsus atlanticus</name>
    <dbReference type="NCBI Taxonomy" id="32597"/>
    <lineage>
        <taxon>Eukaryota</taxon>
        <taxon>Sar</taxon>
        <taxon>Alveolata</taxon>
        <taxon>Perkinsozoa</taxon>
        <taxon>Perkinsea</taxon>
        <taxon>Perkinsida</taxon>
        <taxon>Perkinsidae</taxon>
        <taxon>Perkinsus</taxon>
    </lineage>
</organism>
<dbReference type="InterPro" id="IPR009721">
    <property type="entry name" value="O-acyltransferase_WSD1_C"/>
</dbReference>
<evidence type="ECO:0000259" key="11">
    <source>
        <dbReference type="Pfam" id="PF06974"/>
    </source>
</evidence>
<proteinExistence type="inferred from homology"/>
<keyword evidence="13" id="KW-1185">Reference proteome</keyword>
<reference evidence="12 13" key="1">
    <citation type="submission" date="2020-04" db="EMBL/GenBank/DDBJ databases">
        <title>Perkinsus olseni comparative genomics.</title>
        <authorList>
            <person name="Bogema D.R."/>
        </authorList>
    </citation>
    <scope>NUCLEOTIDE SEQUENCE [LARGE SCALE GENOMIC DNA]</scope>
    <source>
        <strain evidence="12 13">ATCC PRA-207</strain>
    </source>
</reference>
<protein>
    <recommendedName>
        <fullName evidence="14">Diacylglycerol O-acyltransferase</fullName>
    </recommendedName>
</protein>
<evidence type="ECO:0000256" key="8">
    <source>
        <dbReference type="SAM" id="MobiDB-lite"/>
    </source>
</evidence>
<keyword evidence="9" id="KW-1133">Transmembrane helix</keyword>
<dbReference type="PANTHER" id="PTHR31650">
    <property type="entry name" value="O-ACYLTRANSFERASE (WSD1-LIKE) FAMILY PROTEIN"/>
    <property type="match status" value="1"/>
</dbReference>
<keyword evidence="9" id="KW-0472">Membrane</keyword>
<dbReference type="GO" id="GO:0004144">
    <property type="term" value="F:diacylglycerol O-acyltransferase activity"/>
    <property type="evidence" value="ECO:0007669"/>
    <property type="project" value="UniProtKB-EC"/>
</dbReference>
<feature type="domain" description="O-acyltransferase WSD1 C-terminal" evidence="11">
    <location>
        <begin position="343"/>
        <end position="483"/>
    </location>
</feature>
<keyword evidence="4" id="KW-0012">Acyltransferase</keyword>
<dbReference type="AlphaFoldDB" id="A0A7J6UGB0"/>
<evidence type="ECO:0000256" key="5">
    <source>
        <dbReference type="ARBA" id="ARBA00024360"/>
    </source>
</evidence>
<comment type="catalytic activity">
    <reaction evidence="7">
        <text>an acyl-CoA + a 1,2-diacyl-sn-glycerol = a triacyl-sn-glycerol + CoA</text>
        <dbReference type="Rhea" id="RHEA:10868"/>
        <dbReference type="ChEBI" id="CHEBI:17815"/>
        <dbReference type="ChEBI" id="CHEBI:57287"/>
        <dbReference type="ChEBI" id="CHEBI:58342"/>
        <dbReference type="ChEBI" id="CHEBI:64615"/>
        <dbReference type="EC" id="2.3.1.20"/>
    </reaction>
</comment>
<dbReference type="InterPro" id="IPR004255">
    <property type="entry name" value="O-acyltransferase_WSD1_N"/>
</dbReference>
<comment type="catalytic activity">
    <reaction evidence="6">
        <text>a long chain fatty alcohol + a fatty acyl-CoA = a long-chain alcohol wax ester + CoA</text>
        <dbReference type="Rhea" id="RHEA:38443"/>
        <dbReference type="ChEBI" id="CHEBI:17135"/>
        <dbReference type="ChEBI" id="CHEBI:57287"/>
        <dbReference type="ChEBI" id="CHEBI:77636"/>
        <dbReference type="ChEBI" id="CHEBI:235323"/>
        <dbReference type="EC" id="2.3.1.75"/>
    </reaction>
</comment>
<evidence type="ECO:0000256" key="1">
    <source>
        <dbReference type="ARBA" id="ARBA00004771"/>
    </source>
</evidence>
<feature type="compositionally biased region" description="Polar residues" evidence="8">
    <location>
        <begin position="619"/>
        <end position="629"/>
    </location>
</feature>
<evidence type="ECO:0000256" key="2">
    <source>
        <dbReference type="ARBA" id="ARBA00005189"/>
    </source>
</evidence>
<feature type="compositionally biased region" description="Basic and acidic residues" evidence="8">
    <location>
        <begin position="772"/>
        <end position="782"/>
    </location>
</feature>
<evidence type="ECO:0000256" key="3">
    <source>
        <dbReference type="ARBA" id="ARBA00022679"/>
    </source>
</evidence>
<evidence type="ECO:0000313" key="12">
    <source>
        <dbReference type="EMBL" id="KAF4756322.1"/>
    </source>
</evidence>
<gene>
    <name evidence="12" type="ORF">FOZ63_017842</name>
</gene>
<evidence type="ECO:0000256" key="6">
    <source>
        <dbReference type="ARBA" id="ARBA00047604"/>
    </source>
</evidence>
<accession>A0A7J6UGB0</accession>
<evidence type="ECO:0000313" key="13">
    <source>
        <dbReference type="Proteomes" id="UP000553632"/>
    </source>
</evidence>
<feature type="compositionally biased region" description="Polar residues" evidence="8">
    <location>
        <begin position="725"/>
        <end position="734"/>
    </location>
</feature>
<feature type="compositionally biased region" description="Basic residues" evidence="8">
    <location>
        <begin position="594"/>
        <end position="612"/>
    </location>
</feature>
<feature type="region of interest" description="Disordered" evidence="8">
    <location>
        <begin position="701"/>
        <end position="737"/>
    </location>
</feature>
<dbReference type="GO" id="GO:0047196">
    <property type="term" value="F:long-chain-alcohol O-fatty-acyltransferase activity"/>
    <property type="evidence" value="ECO:0007669"/>
    <property type="project" value="UniProtKB-EC"/>
</dbReference>
<keyword evidence="3" id="KW-0808">Transferase</keyword>
<dbReference type="UniPathway" id="UPA00282"/>
<dbReference type="PANTHER" id="PTHR31650:SF1">
    <property type="entry name" value="WAX ESTER SYNTHASE_DIACYLGLYCEROL ACYLTRANSFERASE 4-RELATED"/>
    <property type="match status" value="1"/>
</dbReference>
<dbReference type="Proteomes" id="UP000553632">
    <property type="component" value="Unassembled WGS sequence"/>
</dbReference>
<feature type="compositionally biased region" description="Low complexity" evidence="8">
    <location>
        <begin position="704"/>
        <end position="718"/>
    </location>
</feature>
<evidence type="ECO:0000256" key="4">
    <source>
        <dbReference type="ARBA" id="ARBA00023315"/>
    </source>
</evidence>
<feature type="domain" description="O-acyltransferase WSD1-like N-terminal" evidence="10">
    <location>
        <begin position="104"/>
        <end position="296"/>
    </location>
</feature>
<name>A0A7J6UGB0_PEROL</name>
<dbReference type="GO" id="GO:0019432">
    <property type="term" value="P:triglyceride biosynthetic process"/>
    <property type="evidence" value="ECO:0007669"/>
    <property type="project" value="UniProtKB-UniPathway"/>
</dbReference>
<dbReference type="Gene3D" id="3.30.559.10">
    <property type="entry name" value="Chloramphenicol acetyltransferase-like domain"/>
    <property type="match status" value="1"/>
</dbReference>
<feature type="region of interest" description="Disordered" evidence="8">
    <location>
        <begin position="579"/>
        <end position="647"/>
    </location>
</feature>
<evidence type="ECO:0000256" key="9">
    <source>
        <dbReference type="SAM" id="Phobius"/>
    </source>
</evidence>
<dbReference type="GO" id="GO:0005886">
    <property type="term" value="C:plasma membrane"/>
    <property type="evidence" value="ECO:0007669"/>
    <property type="project" value="TreeGrafter"/>
</dbReference>
<evidence type="ECO:0008006" key="14">
    <source>
        <dbReference type="Google" id="ProtNLM"/>
    </source>
</evidence>
<dbReference type="InterPro" id="IPR045034">
    <property type="entry name" value="O-acyltransferase_WSD1-like"/>
</dbReference>
<comment type="caution">
    <text evidence="12">The sequence shown here is derived from an EMBL/GenBank/DDBJ whole genome shotgun (WGS) entry which is preliminary data.</text>
</comment>
<dbReference type="SUPFAM" id="SSF52777">
    <property type="entry name" value="CoA-dependent acyltransferases"/>
    <property type="match status" value="1"/>
</dbReference>
<keyword evidence="9" id="KW-0812">Transmembrane</keyword>
<evidence type="ECO:0000259" key="10">
    <source>
        <dbReference type="Pfam" id="PF03007"/>
    </source>
</evidence>
<comment type="similarity">
    <text evidence="5">In the N-terminal section; belongs to the long-chain O-acyltransferase family.</text>
</comment>
<feature type="region of interest" description="Disordered" evidence="8">
    <location>
        <begin position="772"/>
        <end position="795"/>
    </location>
</feature>